<reference evidence="9" key="1">
    <citation type="submission" date="2023-03" db="EMBL/GenBank/DDBJ databases">
        <authorList>
            <person name="Shen W."/>
            <person name="Cai J."/>
        </authorList>
    </citation>
    <scope>NUCLEOTIDE SEQUENCE</scope>
    <source>
        <strain evidence="9">B646-2</strain>
        <strain evidence="10">Y15</strain>
    </source>
</reference>
<keyword evidence="6" id="KW-0598">Phosphotransferase system</keyword>
<sequence length="140" mass="15681">MKKILIATHGHLASGYLSSIELLAGTTEGITVINAYVEENDFDQELMKFVDGVTENDQIFVFTDLFGGSVNQKVTRTFLEQSSSATVIAGFNLPIVLEILLATDELSETRIQEMVKKCREELKVNSVREEVLVNDEEDFF</sequence>
<evidence type="ECO:0000256" key="5">
    <source>
        <dbReference type="ARBA" id="ARBA00022679"/>
    </source>
</evidence>
<feature type="domain" description="PTS EIIA type-4" evidence="8">
    <location>
        <begin position="1"/>
        <end position="131"/>
    </location>
</feature>
<evidence type="ECO:0000259" key="8">
    <source>
        <dbReference type="PROSITE" id="PS51096"/>
    </source>
</evidence>
<comment type="caution">
    <text evidence="9">The sequence shown here is derived from an EMBL/GenBank/DDBJ whole genome shotgun (WGS) entry which is preliminary data.</text>
</comment>
<keyword evidence="4 9" id="KW-0762">Sugar transport</keyword>
<dbReference type="EMBL" id="JARPXM010000001">
    <property type="protein sequence ID" value="MDT2536511.1"/>
    <property type="molecule type" value="Genomic_DNA"/>
</dbReference>
<accession>A0AAW8SR17</accession>
<dbReference type="InterPro" id="IPR033887">
    <property type="entry name" value="PTS_IIA_man"/>
</dbReference>
<dbReference type="PANTHER" id="PTHR33799">
    <property type="entry name" value="PTS PERMEASE-RELATED-RELATED"/>
    <property type="match status" value="1"/>
</dbReference>
<keyword evidence="3" id="KW-0963">Cytoplasm</keyword>
<dbReference type="AlphaFoldDB" id="A0AAW8SR17"/>
<organism evidence="9 11">
    <name type="scientific">Enterococcus raffinosus</name>
    <dbReference type="NCBI Taxonomy" id="71452"/>
    <lineage>
        <taxon>Bacteria</taxon>
        <taxon>Bacillati</taxon>
        <taxon>Bacillota</taxon>
        <taxon>Bacilli</taxon>
        <taxon>Lactobacillales</taxon>
        <taxon>Enterococcaceae</taxon>
        <taxon>Enterococcus</taxon>
    </lineage>
</organism>
<dbReference type="Pfam" id="PF03610">
    <property type="entry name" value="EIIA-man"/>
    <property type="match status" value="1"/>
</dbReference>
<dbReference type="GO" id="GO:0009401">
    <property type="term" value="P:phosphoenolpyruvate-dependent sugar phosphotransferase system"/>
    <property type="evidence" value="ECO:0007669"/>
    <property type="project" value="UniProtKB-KW"/>
</dbReference>
<evidence type="ECO:0000256" key="7">
    <source>
        <dbReference type="ARBA" id="ARBA00022777"/>
    </source>
</evidence>
<evidence type="ECO:0000313" key="10">
    <source>
        <dbReference type="EMBL" id="MDT2545149.1"/>
    </source>
</evidence>
<evidence type="ECO:0000256" key="4">
    <source>
        <dbReference type="ARBA" id="ARBA00022597"/>
    </source>
</evidence>
<dbReference type="GO" id="GO:0005737">
    <property type="term" value="C:cytoplasm"/>
    <property type="evidence" value="ECO:0007669"/>
    <property type="project" value="UniProtKB-SubCell"/>
</dbReference>
<evidence type="ECO:0000256" key="1">
    <source>
        <dbReference type="ARBA" id="ARBA00004496"/>
    </source>
</evidence>
<dbReference type="GO" id="GO:0016020">
    <property type="term" value="C:membrane"/>
    <property type="evidence" value="ECO:0007669"/>
    <property type="project" value="InterPro"/>
</dbReference>
<proteinExistence type="predicted"/>
<dbReference type="PANTHER" id="PTHR33799:SF1">
    <property type="entry name" value="PTS SYSTEM MANNOSE-SPECIFIC EIIAB COMPONENT-RELATED"/>
    <property type="match status" value="1"/>
</dbReference>
<dbReference type="PROSITE" id="PS51096">
    <property type="entry name" value="PTS_EIIA_TYPE_4"/>
    <property type="match status" value="1"/>
</dbReference>
<gene>
    <name evidence="10" type="ORF">P7D69_12430</name>
    <name evidence="9" type="ORF">P7D78_00100</name>
</gene>
<evidence type="ECO:0000256" key="3">
    <source>
        <dbReference type="ARBA" id="ARBA00022490"/>
    </source>
</evidence>
<dbReference type="InterPro" id="IPR051471">
    <property type="entry name" value="Bacterial_PTS_sugar_comp"/>
</dbReference>
<keyword evidence="7" id="KW-0418">Kinase</keyword>
<dbReference type="RefSeq" id="WP_010744284.1">
    <property type="nucleotide sequence ID" value="NZ_BTSP01000001.1"/>
</dbReference>
<evidence type="ECO:0000256" key="2">
    <source>
        <dbReference type="ARBA" id="ARBA00022448"/>
    </source>
</evidence>
<keyword evidence="2" id="KW-0813">Transport</keyword>
<dbReference type="Proteomes" id="UP001249240">
    <property type="component" value="Unassembled WGS sequence"/>
</dbReference>
<comment type="subcellular location">
    <subcellularLocation>
        <location evidence="1">Cytoplasm</location>
    </subcellularLocation>
</comment>
<protein>
    <submittedName>
        <fullName evidence="9">PTS sugar transporter subunit IIA</fullName>
    </submittedName>
</protein>
<dbReference type="Proteomes" id="UP001254770">
    <property type="component" value="Unassembled WGS sequence"/>
</dbReference>
<keyword evidence="5" id="KW-0808">Transferase</keyword>
<dbReference type="SUPFAM" id="SSF53062">
    <property type="entry name" value="PTS system fructose IIA component-like"/>
    <property type="match status" value="1"/>
</dbReference>
<dbReference type="InterPro" id="IPR036662">
    <property type="entry name" value="PTS_EIIA_man-typ_sf"/>
</dbReference>
<dbReference type="EMBL" id="JARPXL010000012">
    <property type="protein sequence ID" value="MDT2545149.1"/>
    <property type="molecule type" value="Genomic_DNA"/>
</dbReference>
<dbReference type="InterPro" id="IPR004701">
    <property type="entry name" value="PTS_EIIA_man-typ"/>
</dbReference>
<dbReference type="Gene3D" id="3.40.50.510">
    <property type="entry name" value="Phosphotransferase system, mannose-type IIA component"/>
    <property type="match status" value="1"/>
</dbReference>
<evidence type="ECO:0000256" key="6">
    <source>
        <dbReference type="ARBA" id="ARBA00022683"/>
    </source>
</evidence>
<name>A0AAW8SR17_9ENTE</name>
<evidence type="ECO:0000313" key="11">
    <source>
        <dbReference type="Proteomes" id="UP001249240"/>
    </source>
</evidence>
<evidence type="ECO:0000313" key="9">
    <source>
        <dbReference type="EMBL" id="MDT2536511.1"/>
    </source>
</evidence>
<dbReference type="GO" id="GO:0016301">
    <property type="term" value="F:kinase activity"/>
    <property type="evidence" value="ECO:0007669"/>
    <property type="project" value="UniProtKB-KW"/>
</dbReference>
<dbReference type="CDD" id="cd00006">
    <property type="entry name" value="PTS_IIA_man"/>
    <property type="match status" value="1"/>
</dbReference>